<dbReference type="InterPro" id="IPR023198">
    <property type="entry name" value="PGP-like_dom2"/>
</dbReference>
<dbReference type="InterPro" id="IPR023214">
    <property type="entry name" value="HAD_sf"/>
</dbReference>
<proteinExistence type="predicted"/>
<dbReference type="InterPro" id="IPR041492">
    <property type="entry name" value="HAD_2"/>
</dbReference>
<reference evidence="1" key="1">
    <citation type="submission" date="2022-06" db="EMBL/GenBank/DDBJ databases">
        <title>Vallitalea longa sp. nov., an anaerobic bacterium isolated from marine sediment.</title>
        <authorList>
            <person name="Hirano S."/>
            <person name="Terahara T."/>
            <person name="Mori K."/>
            <person name="Hamada M."/>
            <person name="Matsumoto R."/>
            <person name="Kobayashi T."/>
        </authorList>
    </citation>
    <scope>NUCLEOTIDE SEQUENCE</scope>
    <source>
        <strain evidence="1">SH18-1</strain>
    </source>
</reference>
<dbReference type="SFLD" id="SFLDS00003">
    <property type="entry name" value="Haloacid_Dehalogenase"/>
    <property type="match status" value="1"/>
</dbReference>
<dbReference type="InterPro" id="IPR006439">
    <property type="entry name" value="HAD-SF_hydro_IA"/>
</dbReference>
<accession>A0A9W5YBS2</accession>
<dbReference type="Gene3D" id="3.40.50.1000">
    <property type="entry name" value="HAD superfamily/HAD-like"/>
    <property type="match status" value="1"/>
</dbReference>
<dbReference type="PANTHER" id="PTHR18901:SF38">
    <property type="entry name" value="PSEUDOURIDINE-5'-PHOSPHATASE"/>
    <property type="match status" value="1"/>
</dbReference>
<dbReference type="SFLD" id="SFLDG01129">
    <property type="entry name" value="C1.5:_HAD__Beta-PGM__Phosphata"/>
    <property type="match status" value="1"/>
</dbReference>
<evidence type="ECO:0000313" key="1">
    <source>
        <dbReference type="EMBL" id="GKX29453.1"/>
    </source>
</evidence>
<dbReference type="EMBL" id="BRLB01000004">
    <property type="protein sequence ID" value="GKX29453.1"/>
    <property type="molecule type" value="Genomic_DNA"/>
</dbReference>
<protein>
    <submittedName>
        <fullName evidence="1">Phosphorylated carbohydrates phosphatase</fullName>
    </submittedName>
</protein>
<comment type="caution">
    <text evidence="1">The sequence shown here is derived from an EMBL/GenBank/DDBJ whole genome shotgun (WGS) entry which is preliminary data.</text>
</comment>
<evidence type="ECO:0000313" key="2">
    <source>
        <dbReference type="Proteomes" id="UP001144256"/>
    </source>
</evidence>
<dbReference type="InterPro" id="IPR036412">
    <property type="entry name" value="HAD-like_sf"/>
</dbReference>
<name>A0A9W5YBS2_9FIRM</name>
<dbReference type="Proteomes" id="UP001144256">
    <property type="component" value="Unassembled WGS sequence"/>
</dbReference>
<dbReference type="PANTHER" id="PTHR18901">
    <property type="entry name" value="2-DEOXYGLUCOSE-6-PHOSPHATE PHOSPHATASE 2"/>
    <property type="match status" value="1"/>
</dbReference>
<dbReference type="SFLD" id="SFLDG01135">
    <property type="entry name" value="C1.5.6:_HAD__Beta-PGM__Phospha"/>
    <property type="match status" value="1"/>
</dbReference>
<dbReference type="AlphaFoldDB" id="A0A9W5YBS2"/>
<gene>
    <name evidence="1" type="ORF">SH1V18_19330</name>
</gene>
<dbReference type="NCBIfam" id="TIGR01509">
    <property type="entry name" value="HAD-SF-IA-v3"/>
    <property type="match status" value="1"/>
</dbReference>
<dbReference type="NCBIfam" id="TIGR01549">
    <property type="entry name" value="HAD-SF-IA-v1"/>
    <property type="match status" value="1"/>
</dbReference>
<dbReference type="RefSeq" id="WP_281814944.1">
    <property type="nucleotide sequence ID" value="NZ_BRLB01000004.1"/>
</dbReference>
<dbReference type="Gene3D" id="1.10.150.240">
    <property type="entry name" value="Putative phosphatase, domain 2"/>
    <property type="match status" value="1"/>
</dbReference>
<keyword evidence="2" id="KW-1185">Reference proteome</keyword>
<organism evidence="1 2">
    <name type="scientific">Vallitalea longa</name>
    <dbReference type="NCBI Taxonomy" id="2936439"/>
    <lineage>
        <taxon>Bacteria</taxon>
        <taxon>Bacillati</taxon>
        <taxon>Bacillota</taxon>
        <taxon>Clostridia</taxon>
        <taxon>Lachnospirales</taxon>
        <taxon>Vallitaleaceae</taxon>
        <taxon>Vallitalea</taxon>
    </lineage>
</organism>
<sequence>MIKAIIFDMDGLMLDTENIALDSWNKAGKDFGYDISRELMIQAIGTTVKDTKKLLIKNMGKEFPFEKVREITMKHTKEYIEVNGVPVKKGLVEFLKYCRTENIPMAVATSTSRIYATELLEKASIIEYFNTIVCGDEVEKGKPEPDIFILASKFLDVEPEECIILEDSEKGILAAARANMIPIWIPDIITDSTIANNNAKYICKSLIEAKDLLKKLNDVI</sequence>
<dbReference type="Pfam" id="PF13419">
    <property type="entry name" value="HAD_2"/>
    <property type="match status" value="1"/>
</dbReference>
<dbReference type="PRINTS" id="PR00413">
    <property type="entry name" value="HADHALOGNASE"/>
</dbReference>
<dbReference type="SUPFAM" id="SSF56784">
    <property type="entry name" value="HAD-like"/>
    <property type="match status" value="1"/>
</dbReference>